<proteinExistence type="inferred from homology"/>
<evidence type="ECO:0000256" key="1">
    <source>
        <dbReference type="ARBA" id="ARBA00010617"/>
    </source>
</evidence>
<dbReference type="Gene3D" id="3.40.800.20">
    <property type="entry name" value="Histone deacetylase domain"/>
    <property type="match status" value="1"/>
</dbReference>
<dbReference type="PROSITE" id="PS00086">
    <property type="entry name" value="CYTOCHROME_P450"/>
    <property type="match status" value="1"/>
</dbReference>
<name>W2GRJ3_PHYNI</name>
<dbReference type="GO" id="GO:0016705">
    <property type="term" value="F:oxidoreductase activity, acting on paired donors, with incorporation or reduction of molecular oxygen"/>
    <property type="evidence" value="ECO:0007669"/>
    <property type="project" value="InterPro"/>
</dbReference>
<dbReference type="Pfam" id="PF00067">
    <property type="entry name" value="p450"/>
    <property type="match status" value="1"/>
</dbReference>
<evidence type="ECO:0000256" key="2">
    <source>
        <dbReference type="ARBA" id="ARBA00022723"/>
    </source>
</evidence>
<dbReference type="GO" id="GO:0005506">
    <property type="term" value="F:iron ion binding"/>
    <property type="evidence" value="ECO:0007669"/>
    <property type="project" value="InterPro"/>
</dbReference>
<dbReference type="CDD" id="cd11064">
    <property type="entry name" value="CYP86A"/>
    <property type="match status" value="1"/>
</dbReference>
<keyword evidence="3" id="KW-0560">Oxidoreductase</keyword>
<dbReference type="Proteomes" id="UP000053236">
    <property type="component" value="Unassembled WGS sequence"/>
</dbReference>
<dbReference type="VEuPathDB" id="FungiDB:PPTG_01318"/>
<evidence type="ECO:0000313" key="7">
    <source>
        <dbReference type="EMBL" id="ETK85643.1"/>
    </source>
</evidence>
<dbReference type="SUPFAM" id="SSF52768">
    <property type="entry name" value="Arginase/deacetylase"/>
    <property type="match status" value="1"/>
</dbReference>
<reference evidence="7" key="1">
    <citation type="submission" date="2013-11" db="EMBL/GenBank/DDBJ databases">
        <title>The Genome Sequence of Phytophthora parasitica CJ02B3.</title>
        <authorList>
            <consortium name="The Broad Institute Genomics Platform"/>
            <person name="Russ C."/>
            <person name="Tyler B."/>
            <person name="Panabieres F."/>
            <person name="Shan W."/>
            <person name="Tripathy S."/>
            <person name="Grunwald N."/>
            <person name="Machado M."/>
            <person name="Johnson C.S."/>
            <person name="Arredondo F."/>
            <person name="Hong C."/>
            <person name="Coffey M."/>
            <person name="Young S.K."/>
            <person name="Zeng Q."/>
            <person name="Gargeya S."/>
            <person name="Fitzgerald M."/>
            <person name="Abouelleil A."/>
            <person name="Alvarado L."/>
            <person name="Chapman S.B."/>
            <person name="Gainer-Dewar J."/>
            <person name="Goldberg J."/>
            <person name="Griggs A."/>
            <person name="Gujja S."/>
            <person name="Hansen M."/>
            <person name="Howarth C."/>
            <person name="Imamovic A."/>
            <person name="Ireland A."/>
            <person name="Larimer J."/>
            <person name="McCowan C."/>
            <person name="Murphy C."/>
            <person name="Pearson M."/>
            <person name="Poon T.W."/>
            <person name="Priest M."/>
            <person name="Roberts A."/>
            <person name="Saif S."/>
            <person name="Shea T."/>
            <person name="Sykes S."/>
            <person name="Wortman J."/>
            <person name="Nusbaum C."/>
            <person name="Birren B."/>
        </authorList>
    </citation>
    <scope>NUCLEOTIDE SEQUENCE [LARGE SCALE GENOMIC DNA]</scope>
    <source>
        <strain evidence="7">CJ02B3</strain>
    </source>
</reference>
<dbReference type="InterPro" id="IPR002401">
    <property type="entry name" value="Cyt_P450_E_grp-I"/>
</dbReference>
<dbReference type="VEuPathDB" id="FungiDB:PPTG_21038"/>
<dbReference type="InterPro" id="IPR017972">
    <property type="entry name" value="Cyt_P450_CS"/>
</dbReference>
<dbReference type="PRINTS" id="PR00463">
    <property type="entry name" value="EP450I"/>
</dbReference>
<dbReference type="InterPro" id="IPR036396">
    <property type="entry name" value="Cyt_P450_sf"/>
</dbReference>
<keyword evidence="4 5" id="KW-0408">Iron</keyword>
<dbReference type="Gene3D" id="1.10.630.10">
    <property type="entry name" value="Cytochrome P450"/>
    <property type="match status" value="1"/>
</dbReference>
<feature type="binding site" description="axial binding residue" evidence="5">
    <location>
        <position position="480"/>
    </location>
    <ligand>
        <name>heme</name>
        <dbReference type="ChEBI" id="CHEBI:30413"/>
    </ligand>
    <ligandPart>
        <name>Fe</name>
        <dbReference type="ChEBI" id="CHEBI:18248"/>
    </ligandPart>
</feature>
<accession>W2GRJ3</accession>
<keyword evidence="2 5" id="KW-0479">Metal-binding</keyword>
<dbReference type="GO" id="GO:0020037">
    <property type="term" value="F:heme binding"/>
    <property type="evidence" value="ECO:0007669"/>
    <property type="project" value="InterPro"/>
</dbReference>
<gene>
    <name evidence="7" type="ORF">L915_09604</name>
</gene>
<comment type="similarity">
    <text evidence="1">Belongs to the cytochrome P450 family.</text>
</comment>
<evidence type="ECO:0000259" key="6">
    <source>
        <dbReference type="Pfam" id="PF00850"/>
    </source>
</evidence>
<dbReference type="PRINTS" id="PR00385">
    <property type="entry name" value="P450"/>
</dbReference>
<dbReference type="AlphaFoldDB" id="W2GRJ3"/>
<organism evidence="7">
    <name type="scientific">Phytophthora nicotianae</name>
    <name type="common">Potato buckeye rot agent</name>
    <name type="synonym">Phytophthora parasitica</name>
    <dbReference type="NCBI Taxonomy" id="4792"/>
    <lineage>
        <taxon>Eukaryota</taxon>
        <taxon>Sar</taxon>
        <taxon>Stramenopiles</taxon>
        <taxon>Oomycota</taxon>
        <taxon>Peronosporomycetes</taxon>
        <taxon>Peronosporales</taxon>
        <taxon>Peronosporaceae</taxon>
        <taxon>Phytophthora</taxon>
    </lineage>
</organism>
<dbReference type="InterPro" id="IPR023696">
    <property type="entry name" value="Ureohydrolase_dom_sf"/>
</dbReference>
<dbReference type="EMBL" id="KI686540">
    <property type="protein sequence ID" value="ETK85643.1"/>
    <property type="molecule type" value="Genomic_DNA"/>
</dbReference>
<dbReference type="PANTHER" id="PTHR24296">
    <property type="entry name" value="CYTOCHROME P450"/>
    <property type="match status" value="1"/>
</dbReference>
<keyword evidence="5" id="KW-0349">Heme</keyword>
<evidence type="ECO:0000256" key="3">
    <source>
        <dbReference type="ARBA" id="ARBA00023002"/>
    </source>
</evidence>
<dbReference type="GO" id="GO:0004497">
    <property type="term" value="F:monooxygenase activity"/>
    <property type="evidence" value="ECO:0007669"/>
    <property type="project" value="InterPro"/>
</dbReference>
<feature type="domain" description="Histone deacetylase" evidence="6">
    <location>
        <begin position="547"/>
        <end position="696"/>
    </location>
</feature>
<evidence type="ECO:0000256" key="5">
    <source>
        <dbReference type="PIRSR" id="PIRSR602401-1"/>
    </source>
</evidence>
<dbReference type="GO" id="GO:0006629">
    <property type="term" value="P:lipid metabolic process"/>
    <property type="evidence" value="ECO:0007669"/>
    <property type="project" value="UniProtKB-ARBA"/>
</dbReference>
<dbReference type="InterPro" id="IPR001128">
    <property type="entry name" value="Cyt_P450"/>
</dbReference>
<dbReference type="InterPro" id="IPR037138">
    <property type="entry name" value="His_deacetylse_dom_sf"/>
</dbReference>
<protein>
    <recommendedName>
        <fullName evidence="6">Histone deacetylase domain-containing protein</fullName>
    </recommendedName>
</protein>
<dbReference type="InterPro" id="IPR023801">
    <property type="entry name" value="His_deacetylse_dom"/>
</dbReference>
<dbReference type="SUPFAM" id="SSF48264">
    <property type="entry name" value="Cytochrome P450"/>
    <property type="match status" value="1"/>
</dbReference>
<comment type="cofactor">
    <cofactor evidence="5">
        <name>heme</name>
        <dbReference type="ChEBI" id="CHEBI:30413"/>
    </cofactor>
</comment>
<sequence length="702" mass="78283">MLSVSALKLEHPLFNALAVSSLLLLPVVLQLTRRSNSSSLDSKERTGSERREAARPPWTLPVLHNTLQLLLARNGIHEWITTNCAQFGGRPFTVKALGLPEMLVVSTAQALKDVLKHQFMNFPKGPHVKENMKDLLGDGIFAVDGVKWAHQRDVARELFRTQELRECMTEAITRHTMALHDVLKKVCARNRSVNLYKLLSCFSTEVFTDISFGVTLNCLRANKELPFQAAFDRAQRLTAQRFVRPRWFWKMQQRLGLGSEDQLQLDIKEIDATVMSIVQQVLVNRALTPEDGKAKNLSMLSLFLDILAKSPKTKEQQYDPVYLRDVVVNFLVAGRDTTAQALSWFFYNVSQNPRVENKLRREIYKKLPELITAECCVPTLQQVNRLVYLEAVIKETLRLYPSMPISPKYAVRDTVLSDGTFVSAGTMVCLPLFAMGRMTHVWGPDAAEFKPERWINPSTKTIISVSAFKFVAFNAGPRMCIGSSLASLELKLVAASLLSRFHIHVENPDTVSYDFSLTLPVKGPMNVRLARVSAGFAPGAPRRVALVDDAYVFQGCSSIAVTLQAATLTAVDAILYLLQSQEVGRAPPVAINLNGGRHHAQASGFSYVNDVVLGVQRLLSKGKMKRVLVVDIDVHHGDGTQEAFYYSEKVTTVSFHLHEPGFFFGTGTDTEIGAERGKYDNFNVPLQRGITDEQLHGVSSAL</sequence>
<evidence type="ECO:0000256" key="4">
    <source>
        <dbReference type="ARBA" id="ARBA00023004"/>
    </source>
</evidence>
<dbReference type="Pfam" id="PF00850">
    <property type="entry name" value="Hist_deacetyl"/>
    <property type="match status" value="1"/>
</dbReference>